<keyword evidence="6" id="KW-0808">Transferase</keyword>
<dbReference type="InterPro" id="IPR015424">
    <property type="entry name" value="PyrdxlP-dep_Trfase"/>
</dbReference>
<feature type="modified residue" description="N6-(pyridoxal phosphate)lysine" evidence="4">
    <location>
        <position position="193"/>
    </location>
</feature>
<accession>A0A829YGS0</accession>
<dbReference type="GO" id="GO:0000271">
    <property type="term" value="P:polysaccharide biosynthetic process"/>
    <property type="evidence" value="ECO:0007669"/>
    <property type="project" value="TreeGrafter"/>
</dbReference>
<organism evidence="6 7">
    <name type="scientific">Steroidobacter agaridevorans</name>
    <dbReference type="NCBI Taxonomy" id="2695856"/>
    <lineage>
        <taxon>Bacteria</taxon>
        <taxon>Pseudomonadati</taxon>
        <taxon>Pseudomonadota</taxon>
        <taxon>Gammaproteobacteria</taxon>
        <taxon>Steroidobacterales</taxon>
        <taxon>Steroidobacteraceae</taxon>
        <taxon>Steroidobacter</taxon>
    </lineage>
</organism>
<dbReference type="AlphaFoldDB" id="A0A829YGS0"/>
<evidence type="ECO:0000256" key="1">
    <source>
        <dbReference type="ARBA" id="ARBA00022898"/>
    </source>
</evidence>
<dbReference type="InterPro" id="IPR015422">
    <property type="entry name" value="PyrdxlP-dep_Trfase_small"/>
</dbReference>
<dbReference type="RefSeq" id="WP_161813693.1">
    <property type="nucleotide sequence ID" value="NZ_BLJN01000004.1"/>
</dbReference>
<sequence length="373" mass="40248">MAGSSSVATTVPFADLHSQYLSIKDQIDHALSEVIRTSAFIRGPFVQKFEEEFAAAIGMKHCVSCANGTDSLYIAMRAFGVKPGDEVIVPAHTWISTSETVTQAGGKVVFCDTDDTYTIDPAQIEAKITPRTVGIIPVHLYGQPADMDPIMAIAAKHKLWVLEDCAQAHLARYKGRMIGTFGAAASFSFYPGKNLGAMGDAGAVLTDDAALAGRMAMIARHGGLVKGDHQVEGINSRLDGLQAAVLSVKLPHLAGWTTRRQEIAAEYGRLLAGVAGLGLPSVANGREHVYHLYVVRHELRDELAKHLSSRGIQTVINYPVALPFLPAYRYLGHQPADFPVAYRNQSRVLSLPIFPEMTAAQIRAVADALKSFV</sequence>
<dbReference type="PIRSF" id="PIRSF000390">
    <property type="entry name" value="PLP_StrS"/>
    <property type="match status" value="1"/>
</dbReference>
<name>A0A829YGS0_9GAMM</name>
<feature type="active site" description="Proton acceptor" evidence="3">
    <location>
        <position position="193"/>
    </location>
</feature>
<dbReference type="InterPro" id="IPR015421">
    <property type="entry name" value="PyrdxlP-dep_Trfase_major"/>
</dbReference>
<keyword evidence="1 4" id="KW-0663">Pyridoxal phosphate</keyword>
<comment type="caution">
    <text evidence="6">The sequence shown here is derived from an EMBL/GenBank/DDBJ whole genome shotgun (WGS) entry which is preliminary data.</text>
</comment>
<evidence type="ECO:0000313" key="7">
    <source>
        <dbReference type="Proteomes" id="UP000445000"/>
    </source>
</evidence>
<gene>
    <name evidence="6" type="ORF">GCM10011487_40110</name>
</gene>
<comment type="similarity">
    <text evidence="2 5">Belongs to the DegT/DnrJ/EryC1 family.</text>
</comment>
<reference evidence="7" key="1">
    <citation type="submission" date="2020-01" db="EMBL/GenBank/DDBJ databases">
        <title>'Steroidobacter agaridevorans' sp. nov., agar-degrading bacteria isolated from rhizosphere soils.</title>
        <authorList>
            <person name="Ikenaga M."/>
            <person name="Kataoka M."/>
            <person name="Murouchi A."/>
            <person name="Katsuragi S."/>
            <person name="Sakai M."/>
        </authorList>
    </citation>
    <scope>NUCLEOTIDE SEQUENCE [LARGE SCALE GENOMIC DNA]</scope>
    <source>
        <strain evidence="7">YU21-B</strain>
    </source>
</reference>
<evidence type="ECO:0000256" key="4">
    <source>
        <dbReference type="PIRSR" id="PIRSR000390-2"/>
    </source>
</evidence>
<dbReference type="CDD" id="cd00616">
    <property type="entry name" value="AHBA_syn"/>
    <property type="match status" value="1"/>
</dbReference>
<dbReference type="Proteomes" id="UP000445000">
    <property type="component" value="Unassembled WGS sequence"/>
</dbReference>
<dbReference type="SUPFAM" id="SSF53383">
    <property type="entry name" value="PLP-dependent transferases"/>
    <property type="match status" value="1"/>
</dbReference>
<evidence type="ECO:0000256" key="2">
    <source>
        <dbReference type="ARBA" id="ARBA00037999"/>
    </source>
</evidence>
<dbReference type="EMBL" id="BLJN01000004">
    <property type="protein sequence ID" value="GFE82011.1"/>
    <property type="molecule type" value="Genomic_DNA"/>
</dbReference>
<evidence type="ECO:0000313" key="6">
    <source>
        <dbReference type="EMBL" id="GFE82011.1"/>
    </source>
</evidence>
<evidence type="ECO:0000256" key="3">
    <source>
        <dbReference type="PIRSR" id="PIRSR000390-1"/>
    </source>
</evidence>
<dbReference type="InterPro" id="IPR000653">
    <property type="entry name" value="DegT/StrS_aminotransferase"/>
</dbReference>
<keyword evidence="7" id="KW-1185">Reference proteome</keyword>
<dbReference type="PANTHER" id="PTHR30244:SF36">
    <property type="entry name" value="3-OXO-GLUCOSE-6-PHOSPHATE:GLUTAMATE AMINOTRANSFERASE"/>
    <property type="match status" value="1"/>
</dbReference>
<evidence type="ECO:0000256" key="5">
    <source>
        <dbReference type="RuleBase" id="RU004508"/>
    </source>
</evidence>
<dbReference type="GO" id="GO:0030170">
    <property type="term" value="F:pyridoxal phosphate binding"/>
    <property type="evidence" value="ECO:0007669"/>
    <property type="project" value="TreeGrafter"/>
</dbReference>
<dbReference type="Gene3D" id="3.40.640.10">
    <property type="entry name" value="Type I PLP-dependent aspartate aminotransferase-like (Major domain)"/>
    <property type="match status" value="1"/>
</dbReference>
<dbReference type="Pfam" id="PF01041">
    <property type="entry name" value="DegT_DnrJ_EryC1"/>
    <property type="match status" value="1"/>
</dbReference>
<dbReference type="Gene3D" id="3.90.1150.10">
    <property type="entry name" value="Aspartate Aminotransferase, domain 1"/>
    <property type="match status" value="1"/>
</dbReference>
<proteinExistence type="inferred from homology"/>
<dbReference type="PANTHER" id="PTHR30244">
    <property type="entry name" value="TRANSAMINASE"/>
    <property type="match status" value="1"/>
</dbReference>
<keyword evidence="6" id="KW-0032">Aminotransferase</keyword>
<dbReference type="GO" id="GO:0008483">
    <property type="term" value="F:transaminase activity"/>
    <property type="evidence" value="ECO:0007669"/>
    <property type="project" value="UniProtKB-KW"/>
</dbReference>
<protein>
    <submittedName>
        <fullName evidence="6">Aminotransferase</fullName>
    </submittedName>
</protein>